<gene>
    <name evidence="1" type="ORF">GIW56_25205</name>
    <name evidence="2" type="ORF">HBO33_16285</name>
</gene>
<comment type="caution">
    <text evidence="2">The sequence shown here is derived from an EMBL/GenBank/DDBJ whole genome shotgun (WGS) entry which is preliminary data.</text>
</comment>
<reference evidence="1 4" key="1">
    <citation type="submission" date="2019-11" db="EMBL/GenBank/DDBJ databases">
        <title>Epiphytic Pseudomonas syringae from cherry orchards.</title>
        <authorList>
            <person name="Hulin M.T."/>
        </authorList>
    </citation>
    <scope>NUCLEOTIDE SEQUENCE [LARGE SCALE GENOMIC DNA]</scope>
    <source>
        <strain evidence="1 4">PA-6-5B</strain>
    </source>
</reference>
<reference evidence="2 3" key="2">
    <citation type="journal article" date="2020" name="Front. Microbiol.">
        <title>Genetic Organization of the aprX-lipA2 Operon Affects the Proteolytic Potential of Pseudomonas Species in Milk.</title>
        <authorList>
            <person name="Maier C."/>
            <person name="Huptas C."/>
            <person name="von Neubeck M."/>
            <person name="Scherer S."/>
            <person name="Wenning M."/>
            <person name="Lucking G."/>
        </authorList>
    </citation>
    <scope>NUCLEOTIDE SEQUENCE [LARGE SCALE GENOMIC DNA]</scope>
    <source>
        <strain evidence="2 3">G4779</strain>
    </source>
</reference>
<dbReference type="Proteomes" id="UP000814003">
    <property type="component" value="Unassembled WGS sequence"/>
</dbReference>
<dbReference type="InterPro" id="IPR052552">
    <property type="entry name" value="YeaO-like"/>
</dbReference>
<dbReference type="PANTHER" id="PTHR36849:SF1">
    <property type="entry name" value="CYTOPLASMIC PROTEIN"/>
    <property type="match status" value="1"/>
</dbReference>
<evidence type="ECO:0000313" key="1">
    <source>
        <dbReference type="EMBL" id="MCF5110114.1"/>
    </source>
</evidence>
<dbReference type="Pfam" id="PF22752">
    <property type="entry name" value="DUF488-N3i"/>
    <property type="match status" value="1"/>
</dbReference>
<dbReference type="EMBL" id="JAAQYP010000025">
    <property type="protein sequence ID" value="NNA96730.1"/>
    <property type="molecule type" value="Genomic_DNA"/>
</dbReference>
<accession>A0A7Y1MR27</accession>
<dbReference type="RefSeq" id="WP_099168234.1">
    <property type="nucleotide sequence ID" value="NZ_JAAQYN010000079.1"/>
</dbReference>
<dbReference type="PANTHER" id="PTHR36849">
    <property type="entry name" value="CYTOPLASMIC PROTEIN-RELATED"/>
    <property type="match status" value="1"/>
</dbReference>
<sequence length="134" mass="15023">MIQCKRAYTPARPDDGTRILVDRLWPRNCRKDSLVLDEWLPDVAPSTGLRKAFKSGGLNFAQFSKAYRQELAARPGAWWKLVDIAQAGTLTLVYSAHDQVANNAVVLAQWLEDELDRRGEGSSPVCYQSDFPGQ</sequence>
<dbReference type="EMBL" id="WKED01000069">
    <property type="protein sequence ID" value="MCF5110114.1"/>
    <property type="molecule type" value="Genomic_DNA"/>
</dbReference>
<dbReference type="AlphaFoldDB" id="A0A7Y1MR27"/>
<evidence type="ECO:0000313" key="4">
    <source>
        <dbReference type="Proteomes" id="UP000814003"/>
    </source>
</evidence>
<evidence type="ECO:0000313" key="3">
    <source>
        <dbReference type="Proteomes" id="UP000542111"/>
    </source>
</evidence>
<name>A0A7Y1MR27_9PSED</name>
<evidence type="ECO:0000313" key="2">
    <source>
        <dbReference type="EMBL" id="NNA96730.1"/>
    </source>
</evidence>
<dbReference type="Proteomes" id="UP000542111">
    <property type="component" value="Unassembled WGS sequence"/>
</dbReference>
<keyword evidence="4" id="KW-1185">Reference proteome</keyword>
<proteinExistence type="predicted"/>
<protein>
    <submittedName>
        <fullName evidence="2">DUF488 family protein</fullName>
    </submittedName>
</protein>
<organism evidence="2 3">
    <name type="scientific">Pseudomonas gessardii</name>
    <dbReference type="NCBI Taxonomy" id="78544"/>
    <lineage>
        <taxon>Bacteria</taxon>
        <taxon>Pseudomonadati</taxon>
        <taxon>Pseudomonadota</taxon>
        <taxon>Gammaproteobacteria</taxon>
        <taxon>Pseudomonadales</taxon>
        <taxon>Pseudomonadaceae</taxon>
        <taxon>Pseudomonas</taxon>
    </lineage>
</organism>